<dbReference type="PANTHER" id="PTHR10003">
    <property type="entry name" value="SUPEROXIDE DISMUTASE CU-ZN -RELATED"/>
    <property type="match status" value="1"/>
</dbReference>
<evidence type="ECO:0000256" key="2">
    <source>
        <dbReference type="ARBA" id="ARBA00010457"/>
    </source>
</evidence>
<keyword evidence="8" id="KW-0186">Copper</keyword>
<dbReference type="GO" id="GO:0005507">
    <property type="term" value="F:copper ion binding"/>
    <property type="evidence" value="ECO:0007669"/>
    <property type="project" value="InterPro"/>
</dbReference>
<evidence type="ECO:0000256" key="1">
    <source>
        <dbReference type="ARBA" id="ARBA00001947"/>
    </source>
</evidence>
<evidence type="ECO:0000256" key="4">
    <source>
        <dbReference type="ARBA" id="ARBA00022723"/>
    </source>
</evidence>
<dbReference type="SUPFAM" id="SSF49329">
    <property type="entry name" value="Cu,Zn superoxide dismutase-like"/>
    <property type="match status" value="1"/>
</dbReference>
<gene>
    <name evidence="14" type="ORF">CINC_LOCUS10076</name>
</gene>
<evidence type="ECO:0000256" key="6">
    <source>
        <dbReference type="ARBA" id="ARBA00022862"/>
    </source>
</evidence>
<evidence type="ECO:0000256" key="8">
    <source>
        <dbReference type="ARBA" id="ARBA00023008"/>
    </source>
</evidence>
<dbReference type="InterPro" id="IPR024134">
    <property type="entry name" value="SOD_Cu/Zn_/chaperone"/>
</dbReference>
<dbReference type="CDD" id="cd00305">
    <property type="entry name" value="Cu-Zn_Superoxide_Dismutase"/>
    <property type="match status" value="1"/>
</dbReference>
<dbReference type="OrthoDB" id="666972at2759"/>
<feature type="region of interest" description="Disordered" evidence="12">
    <location>
        <begin position="199"/>
        <end position="218"/>
    </location>
</feature>
<keyword evidence="15" id="KW-1185">Reference proteome</keyword>
<sequence>MLTSKLEVLVDFGPKVDAQVLDKTLNELKSHDGVKEAVFKDGAIMVDTSLPSSRVLEMVMNTSGKRAVLQGFGETQSAVAMISSQACCNSRVLGVIRFQQSTEGPLVADGSIDGLPSGLHGLHVHDTGDLSQGCGSIGSHYNPHGSSHGAPSDPPHCRHAGDLGNIVADEAGRATFRIVDDVLKVWDIVGRSVAVTERRDDLGRGVSPSSKEDGDSGSPIACGIIARSAGIFQNPKRICACDGVVVWDEKDRPLAGKGRRVEDREQKRCCQKETEEDHMRPCCKV</sequence>
<comment type="catalytic activity">
    <reaction evidence="10">
        <text>2 superoxide + 2 H(+) = H2O2 + O2</text>
        <dbReference type="Rhea" id="RHEA:20696"/>
        <dbReference type="ChEBI" id="CHEBI:15378"/>
        <dbReference type="ChEBI" id="CHEBI:15379"/>
        <dbReference type="ChEBI" id="CHEBI:16240"/>
        <dbReference type="ChEBI" id="CHEBI:18421"/>
        <dbReference type="EC" id="1.15.1.1"/>
    </reaction>
</comment>
<dbReference type="InterPro" id="IPR001424">
    <property type="entry name" value="SOD_Cu_Zn_dom"/>
</dbReference>
<keyword evidence="6" id="KW-0049">Antioxidant</keyword>
<dbReference type="Pfam" id="PF00080">
    <property type="entry name" value="Sod_Cu"/>
    <property type="match status" value="1"/>
</dbReference>
<evidence type="ECO:0000256" key="11">
    <source>
        <dbReference type="ARBA" id="ARBA00072705"/>
    </source>
</evidence>
<proteinExistence type="inferred from homology"/>
<organism evidence="14 15">
    <name type="scientific">Chrysodeixis includens</name>
    <name type="common">Soybean looper</name>
    <name type="synonym">Pseudoplusia includens</name>
    <dbReference type="NCBI Taxonomy" id="689277"/>
    <lineage>
        <taxon>Eukaryota</taxon>
        <taxon>Metazoa</taxon>
        <taxon>Ecdysozoa</taxon>
        <taxon>Arthropoda</taxon>
        <taxon>Hexapoda</taxon>
        <taxon>Insecta</taxon>
        <taxon>Pterygota</taxon>
        <taxon>Neoptera</taxon>
        <taxon>Endopterygota</taxon>
        <taxon>Lepidoptera</taxon>
        <taxon>Glossata</taxon>
        <taxon>Ditrysia</taxon>
        <taxon>Noctuoidea</taxon>
        <taxon>Noctuidae</taxon>
        <taxon>Plusiinae</taxon>
        <taxon>Chrysodeixis</taxon>
    </lineage>
</organism>
<accession>A0A9N8Q385</accession>
<comment type="similarity">
    <text evidence="2">Belongs to the Cu-Zn superoxide dismutase family.</text>
</comment>
<dbReference type="EC" id="1.15.1.1" evidence="3"/>
<feature type="domain" description="Superoxide dismutase copper/zinc binding" evidence="13">
    <location>
        <begin position="93"/>
        <end position="225"/>
    </location>
</feature>
<dbReference type="GO" id="GO:0004784">
    <property type="term" value="F:superoxide dismutase activity"/>
    <property type="evidence" value="ECO:0007669"/>
    <property type="project" value="UniProtKB-EC"/>
</dbReference>
<dbReference type="Proteomes" id="UP001154114">
    <property type="component" value="Chromosome 31"/>
</dbReference>
<keyword evidence="4" id="KW-0479">Metal-binding</keyword>
<keyword evidence="7" id="KW-0560">Oxidoreductase</keyword>
<comment type="cofactor">
    <cofactor evidence="1">
        <name>Zn(2+)</name>
        <dbReference type="ChEBI" id="CHEBI:29105"/>
    </cofactor>
</comment>
<reference evidence="14" key="1">
    <citation type="submission" date="2021-12" db="EMBL/GenBank/DDBJ databases">
        <authorList>
            <person name="King R."/>
        </authorList>
    </citation>
    <scope>NUCLEOTIDE SEQUENCE</scope>
</reference>
<evidence type="ECO:0000259" key="13">
    <source>
        <dbReference type="Pfam" id="PF00080"/>
    </source>
</evidence>
<evidence type="ECO:0000256" key="3">
    <source>
        <dbReference type="ARBA" id="ARBA00012682"/>
    </source>
</evidence>
<evidence type="ECO:0000313" key="15">
    <source>
        <dbReference type="Proteomes" id="UP001154114"/>
    </source>
</evidence>
<evidence type="ECO:0000256" key="7">
    <source>
        <dbReference type="ARBA" id="ARBA00023002"/>
    </source>
</evidence>
<dbReference type="FunFam" id="2.60.40.200:FF:000004">
    <property type="entry name" value="Copper chaperone for superoxide dismutase"/>
    <property type="match status" value="1"/>
</dbReference>
<dbReference type="InterPro" id="IPR036423">
    <property type="entry name" value="SOD-like_Cu/Zn_dom_sf"/>
</dbReference>
<evidence type="ECO:0000256" key="12">
    <source>
        <dbReference type="SAM" id="MobiDB-lite"/>
    </source>
</evidence>
<keyword evidence="9" id="KW-1015">Disulfide bond</keyword>
<evidence type="ECO:0000256" key="9">
    <source>
        <dbReference type="ARBA" id="ARBA00023157"/>
    </source>
</evidence>
<protein>
    <recommendedName>
        <fullName evidence="11">Extracellular superoxide dismutase [Cu-Zn]</fullName>
        <ecNumber evidence="3">1.15.1.1</ecNumber>
    </recommendedName>
</protein>
<evidence type="ECO:0000313" key="14">
    <source>
        <dbReference type="EMBL" id="CAD0207098.1"/>
    </source>
</evidence>
<evidence type="ECO:0000256" key="10">
    <source>
        <dbReference type="ARBA" id="ARBA00049204"/>
    </source>
</evidence>
<evidence type="ECO:0000256" key="5">
    <source>
        <dbReference type="ARBA" id="ARBA00022833"/>
    </source>
</evidence>
<name>A0A9N8Q385_CHRIL</name>
<dbReference type="AlphaFoldDB" id="A0A9N8Q385"/>
<dbReference type="EMBL" id="LR824034">
    <property type="protein sequence ID" value="CAD0207098.1"/>
    <property type="molecule type" value="Genomic_DNA"/>
</dbReference>
<keyword evidence="5" id="KW-0862">Zinc</keyword>
<dbReference type="Gene3D" id="2.60.40.200">
    <property type="entry name" value="Superoxide dismutase, copper/zinc binding domain"/>
    <property type="match status" value="1"/>
</dbReference>
<dbReference type="PRINTS" id="PR00068">
    <property type="entry name" value="CUZNDISMTASE"/>
</dbReference>